<sequence>MNSHDTPSDRPAPKTTDDADRLARVALTSLTEPGHPTVWSMVHQHGAPATLDRLLAGDVPDAALRAAVTVRAARGDVRRFAQVALWRADRIGARLVVPGDDEWPASVDDLARLEPGARGTVALHTKPPLCL</sequence>
<organism evidence="1 2">
    <name type="scientific">Winogradskya humida</name>
    <dbReference type="NCBI Taxonomy" id="113566"/>
    <lineage>
        <taxon>Bacteria</taxon>
        <taxon>Bacillati</taxon>
        <taxon>Actinomycetota</taxon>
        <taxon>Actinomycetes</taxon>
        <taxon>Micromonosporales</taxon>
        <taxon>Micromonosporaceae</taxon>
        <taxon>Winogradskya</taxon>
    </lineage>
</organism>
<protein>
    <submittedName>
        <fullName evidence="1">Uncharacterized protein</fullName>
    </submittedName>
</protein>
<evidence type="ECO:0000313" key="1">
    <source>
        <dbReference type="EMBL" id="GIE24837.1"/>
    </source>
</evidence>
<evidence type="ECO:0000313" key="2">
    <source>
        <dbReference type="Proteomes" id="UP000603200"/>
    </source>
</evidence>
<comment type="caution">
    <text evidence="1">The sequence shown here is derived from an EMBL/GenBank/DDBJ whole genome shotgun (WGS) entry which is preliminary data.</text>
</comment>
<dbReference type="EMBL" id="BOMN01000113">
    <property type="protein sequence ID" value="GIE24837.1"/>
    <property type="molecule type" value="Genomic_DNA"/>
</dbReference>
<reference evidence="1 2" key="1">
    <citation type="submission" date="2021-01" db="EMBL/GenBank/DDBJ databases">
        <title>Whole genome shotgun sequence of Actinoplanes humidus NBRC 14915.</title>
        <authorList>
            <person name="Komaki H."/>
            <person name="Tamura T."/>
        </authorList>
    </citation>
    <scope>NUCLEOTIDE SEQUENCE [LARGE SCALE GENOMIC DNA]</scope>
    <source>
        <strain evidence="1 2">NBRC 14915</strain>
    </source>
</reference>
<dbReference type="Proteomes" id="UP000603200">
    <property type="component" value="Unassembled WGS sequence"/>
</dbReference>
<name>A0ABQ4A1Y4_9ACTN</name>
<gene>
    <name evidence="1" type="ORF">Ahu01nite_079390</name>
</gene>
<accession>A0ABQ4A1Y4</accession>
<keyword evidence="2" id="KW-1185">Reference proteome</keyword>
<dbReference type="Gene3D" id="3.40.50.450">
    <property type="match status" value="1"/>
</dbReference>
<proteinExistence type="predicted"/>